<reference evidence="1" key="1">
    <citation type="journal article" date="2015" name="Nature">
        <title>Complex archaea that bridge the gap between prokaryotes and eukaryotes.</title>
        <authorList>
            <person name="Spang A."/>
            <person name="Saw J.H."/>
            <person name="Jorgensen S.L."/>
            <person name="Zaremba-Niedzwiedzka K."/>
            <person name="Martijn J."/>
            <person name="Lind A.E."/>
            <person name="van Eijk R."/>
            <person name="Schleper C."/>
            <person name="Guy L."/>
            <person name="Ettema T.J."/>
        </authorList>
    </citation>
    <scope>NUCLEOTIDE SEQUENCE</scope>
</reference>
<organism evidence="1">
    <name type="scientific">marine sediment metagenome</name>
    <dbReference type="NCBI Taxonomy" id="412755"/>
    <lineage>
        <taxon>unclassified sequences</taxon>
        <taxon>metagenomes</taxon>
        <taxon>ecological metagenomes</taxon>
    </lineage>
</organism>
<sequence length="165" mass="18400">MKQFLIVCLGCALLGLLGCSDYDKSSDGKLQKQTEESMKEANAQVGMPAIKNFQERKLAKMIFELRDQEKLVCYAYLVSLEGKLIFIGKCLGFGLPYSIQYTNPEKVIRHGSTTQYGTLPQPDPNGLFMPSGLSATWLMMLDKDGNPHPVYCEPQIIVSPFPLTE</sequence>
<dbReference type="AlphaFoldDB" id="A0A0F9M0X1"/>
<evidence type="ECO:0000313" key="1">
    <source>
        <dbReference type="EMBL" id="KKM99263.1"/>
    </source>
</evidence>
<protein>
    <submittedName>
        <fullName evidence="1">Uncharacterized protein</fullName>
    </submittedName>
</protein>
<accession>A0A0F9M0X1</accession>
<gene>
    <name evidence="1" type="ORF">LCGC14_1149570</name>
</gene>
<dbReference type="PROSITE" id="PS51257">
    <property type="entry name" value="PROKAR_LIPOPROTEIN"/>
    <property type="match status" value="1"/>
</dbReference>
<comment type="caution">
    <text evidence="1">The sequence shown here is derived from an EMBL/GenBank/DDBJ whole genome shotgun (WGS) entry which is preliminary data.</text>
</comment>
<proteinExistence type="predicted"/>
<dbReference type="EMBL" id="LAZR01005517">
    <property type="protein sequence ID" value="KKM99263.1"/>
    <property type="molecule type" value="Genomic_DNA"/>
</dbReference>
<name>A0A0F9M0X1_9ZZZZ</name>